<evidence type="ECO:0000256" key="9">
    <source>
        <dbReference type="ARBA" id="ARBA00023140"/>
    </source>
</evidence>
<gene>
    <name evidence="16" type="ORF">OVA965_LOCUS42083</name>
    <name evidence="17" type="ORF">TMI583_LOCUS43884</name>
</gene>
<keyword evidence="11" id="KW-0968">Cytoplasmic vesicle</keyword>
<dbReference type="GO" id="GO:0031410">
    <property type="term" value="C:cytoplasmic vesicle"/>
    <property type="evidence" value="ECO:0007669"/>
    <property type="project" value="UniProtKB-SubCell"/>
</dbReference>
<feature type="signal peptide" evidence="15">
    <location>
        <begin position="1"/>
        <end position="20"/>
    </location>
</feature>
<dbReference type="EMBL" id="CAJNOK010050558">
    <property type="protein sequence ID" value="CAF1600814.1"/>
    <property type="molecule type" value="Genomic_DNA"/>
</dbReference>
<evidence type="ECO:0000256" key="2">
    <source>
        <dbReference type="ARBA" id="ARBA00004541"/>
    </source>
</evidence>
<comment type="caution">
    <text evidence="17">The sequence shown here is derived from an EMBL/GenBank/DDBJ whole genome shotgun (WGS) entry which is preliminary data.</text>
</comment>
<evidence type="ECO:0000256" key="1">
    <source>
        <dbReference type="ARBA" id="ARBA00004477"/>
    </source>
</evidence>
<organism evidence="17 18">
    <name type="scientific">Didymodactylos carnosus</name>
    <dbReference type="NCBI Taxonomy" id="1234261"/>
    <lineage>
        <taxon>Eukaryota</taxon>
        <taxon>Metazoa</taxon>
        <taxon>Spiralia</taxon>
        <taxon>Gnathifera</taxon>
        <taxon>Rotifera</taxon>
        <taxon>Eurotatoria</taxon>
        <taxon>Bdelloidea</taxon>
        <taxon>Philodinida</taxon>
        <taxon>Philodinidae</taxon>
        <taxon>Didymodactylos</taxon>
    </lineage>
</organism>
<evidence type="ECO:0000313" key="18">
    <source>
        <dbReference type="Proteomes" id="UP000682733"/>
    </source>
</evidence>
<dbReference type="GO" id="GO:0005789">
    <property type="term" value="C:endoplasmic reticulum membrane"/>
    <property type="evidence" value="ECO:0007669"/>
    <property type="project" value="UniProtKB-SubCell"/>
</dbReference>
<dbReference type="GO" id="GO:0005778">
    <property type="term" value="C:peroxisomal membrane"/>
    <property type="evidence" value="ECO:0007669"/>
    <property type="project" value="UniProtKB-SubCell"/>
</dbReference>
<dbReference type="Proteomes" id="UP000682733">
    <property type="component" value="Unassembled WGS sequence"/>
</dbReference>
<dbReference type="GO" id="GO:0051131">
    <property type="term" value="P:chaperone-mediated protein complex assembly"/>
    <property type="evidence" value="ECO:0007669"/>
    <property type="project" value="TreeGrafter"/>
</dbReference>
<comment type="subcellular location">
    <subcellularLocation>
        <location evidence="2">Cytoplasmic vesicle</location>
    </subcellularLocation>
    <subcellularLocation>
        <location evidence="1">Endoplasmic reticulum membrane</location>
        <topology evidence="1">Multi-pass membrane protein</topology>
    </subcellularLocation>
    <subcellularLocation>
        <location evidence="3">Peroxisome membrane</location>
        <topology evidence="3">Multi-pass membrane protein</topology>
    </subcellularLocation>
</comment>
<evidence type="ECO:0000256" key="12">
    <source>
        <dbReference type="ARBA" id="ARBA00024424"/>
    </source>
</evidence>
<dbReference type="PANTHER" id="PTHR13163">
    <property type="entry name" value="SPINAL CORD EXPRESSION PROTEIN 4"/>
    <property type="match status" value="1"/>
</dbReference>
<comment type="similarity">
    <text evidence="4">Belongs to the DoxX family.</text>
</comment>
<evidence type="ECO:0000313" key="16">
    <source>
        <dbReference type="EMBL" id="CAF1600814.1"/>
    </source>
</evidence>
<feature type="compositionally biased region" description="Basic and acidic residues" evidence="13">
    <location>
        <begin position="147"/>
        <end position="162"/>
    </location>
</feature>
<keyword evidence="9" id="KW-0576">Peroxisome</keyword>
<evidence type="ECO:0000256" key="11">
    <source>
        <dbReference type="ARBA" id="ARBA00023329"/>
    </source>
</evidence>
<evidence type="ECO:0000256" key="8">
    <source>
        <dbReference type="ARBA" id="ARBA00023136"/>
    </source>
</evidence>
<dbReference type="GO" id="GO:2000010">
    <property type="term" value="P:positive regulation of protein localization to cell surface"/>
    <property type="evidence" value="ECO:0007669"/>
    <property type="project" value="TreeGrafter"/>
</dbReference>
<keyword evidence="5 14" id="KW-0812">Transmembrane</keyword>
<dbReference type="Pfam" id="PF13564">
    <property type="entry name" value="DoxX_2"/>
    <property type="match status" value="1"/>
</dbReference>
<dbReference type="Proteomes" id="UP000677228">
    <property type="component" value="Unassembled WGS sequence"/>
</dbReference>
<keyword evidence="8 14" id="KW-0472">Membrane</keyword>
<keyword evidence="6" id="KW-0256">Endoplasmic reticulum</keyword>
<keyword evidence="7 14" id="KW-1133">Transmembrane helix</keyword>
<dbReference type="InterPro" id="IPR032808">
    <property type="entry name" value="DoxX"/>
</dbReference>
<evidence type="ECO:0000256" key="14">
    <source>
        <dbReference type="SAM" id="Phobius"/>
    </source>
</evidence>
<feature type="region of interest" description="Disordered" evidence="13">
    <location>
        <begin position="133"/>
        <end position="224"/>
    </location>
</feature>
<dbReference type="PANTHER" id="PTHR13163:SF0">
    <property type="entry name" value="NOVEL ACETYLCHOLINE RECEPTOR CHAPERONE"/>
    <property type="match status" value="1"/>
</dbReference>
<feature type="transmembrane region" description="Helical" evidence="14">
    <location>
        <begin position="61"/>
        <end position="79"/>
    </location>
</feature>
<proteinExistence type="inferred from homology"/>
<dbReference type="EMBL" id="CAJOBA010074323">
    <property type="protein sequence ID" value="CAF4409210.1"/>
    <property type="molecule type" value="Genomic_DNA"/>
</dbReference>
<evidence type="ECO:0000256" key="7">
    <source>
        <dbReference type="ARBA" id="ARBA00022989"/>
    </source>
</evidence>
<feature type="compositionally biased region" description="Acidic residues" evidence="13">
    <location>
        <begin position="163"/>
        <end position="198"/>
    </location>
</feature>
<feature type="chain" id="PRO_5035707589" description="Novel acetylcholine receptor chaperone" evidence="15">
    <location>
        <begin position="21"/>
        <end position="224"/>
    </location>
</feature>
<evidence type="ECO:0000256" key="4">
    <source>
        <dbReference type="ARBA" id="ARBA00006679"/>
    </source>
</evidence>
<evidence type="ECO:0000256" key="3">
    <source>
        <dbReference type="ARBA" id="ARBA00004585"/>
    </source>
</evidence>
<evidence type="ECO:0000256" key="15">
    <source>
        <dbReference type="SAM" id="SignalP"/>
    </source>
</evidence>
<keyword evidence="15" id="KW-0732">Signal</keyword>
<protein>
    <recommendedName>
        <fullName evidence="12">Novel acetylcholine receptor chaperone</fullName>
    </recommendedName>
</protein>
<sequence length="224" mass="26222">SLALTVLSLTLGLFFILVGQFKVTPKFFPEVHEDMRREFGRVNKVFPLYKQTGWRPFAKNYRLFIGFTEIVCGAILALVPGSPKQLANVILLFVMLGAVYTHYILKDKFERMAPGLVFSLLLLTRLIIHRQVQQREKRTNQKQPTVTKKESKNKNKNEKENDSQVEEEYEEEDRDEEQEEQTSEGEQEEEEEEEEEEKEEVKVTQKKPTKKVQPVTKDSKKKNK</sequence>
<feature type="transmembrane region" description="Helical" evidence="14">
    <location>
        <begin position="86"/>
        <end position="105"/>
    </location>
</feature>
<name>A0A8S2W6E1_9BILA</name>
<evidence type="ECO:0000256" key="13">
    <source>
        <dbReference type="SAM" id="MobiDB-lite"/>
    </source>
</evidence>
<evidence type="ECO:0000313" key="17">
    <source>
        <dbReference type="EMBL" id="CAF4409210.1"/>
    </source>
</evidence>
<evidence type="ECO:0000256" key="5">
    <source>
        <dbReference type="ARBA" id="ARBA00022692"/>
    </source>
</evidence>
<evidence type="ECO:0000256" key="6">
    <source>
        <dbReference type="ARBA" id="ARBA00022824"/>
    </source>
</evidence>
<dbReference type="InterPro" id="IPR040399">
    <property type="entry name" value="TMEM35A/B"/>
</dbReference>
<evidence type="ECO:0000256" key="10">
    <source>
        <dbReference type="ARBA" id="ARBA00023186"/>
    </source>
</evidence>
<reference evidence="17" key="1">
    <citation type="submission" date="2021-02" db="EMBL/GenBank/DDBJ databases">
        <authorList>
            <person name="Nowell W R."/>
        </authorList>
    </citation>
    <scope>NUCLEOTIDE SEQUENCE</scope>
</reference>
<keyword evidence="10" id="KW-0143">Chaperone</keyword>
<dbReference type="AlphaFoldDB" id="A0A8S2W6E1"/>
<feature type="transmembrane region" description="Helical" evidence="14">
    <location>
        <begin position="111"/>
        <end position="128"/>
    </location>
</feature>
<accession>A0A8S2W6E1</accession>
<feature type="non-terminal residue" evidence="17">
    <location>
        <position position="1"/>
    </location>
</feature>